<dbReference type="EMBL" id="BMAO01014792">
    <property type="protein sequence ID" value="GFQ97139.1"/>
    <property type="molecule type" value="Genomic_DNA"/>
</dbReference>
<gene>
    <name evidence="1" type="ORF">TNCT_61731</name>
</gene>
<keyword evidence="2" id="KW-1185">Reference proteome</keyword>
<dbReference type="AlphaFoldDB" id="A0A8X6G984"/>
<name>A0A8X6G984_TRICU</name>
<evidence type="ECO:0000313" key="1">
    <source>
        <dbReference type="EMBL" id="GFQ97139.1"/>
    </source>
</evidence>
<organism evidence="1 2">
    <name type="scientific">Trichonephila clavata</name>
    <name type="common">Joro spider</name>
    <name type="synonym">Nephila clavata</name>
    <dbReference type="NCBI Taxonomy" id="2740835"/>
    <lineage>
        <taxon>Eukaryota</taxon>
        <taxon>Metazoa</taxon>
        <taxon>Ecdysozoa</taxon>
        <taxon>Arthropoda</taxon>
        <taxon>Chelicerata</taxon>
        <taxon>Arachnida</taxon>
        <taxon>Araneae</taxon>
        <taxon>Araneomorphae</taxon>
        <taxon>Entelegynae</taxon>
        <taxon>Araneoidea</taxon>
        <taxon>Nephilidae</taxon>
        <taxon>Trichonephila</taxon>
    </lineage>
</organism>
<accession>A0A8X6G984</accession>
<evidence type="ECO:0000313" key="2">
    <source>
        <dbReference type="Proteomes" id="UP000887116"/>
    </source>
</evidence>
<sequence length="108" mass="12060">MKRKNDTKGHTLKKKNEKPMSLIYDNRQLLKRISFGPWSRASPHGNGSTCWVAAYVLLWAVRQNRNCFLGMLMATVSGGFAHDPPLSRGLSTLPLPLSPLSPRDQGLE</sequence>
<protein>
    <submittedName>
        <fullName evidence="1">Uncharacterized protein</fullName>
    </submittedName>
</protein>
<comment type="caution">
    <text evidence="1">The sequence shown here is derived from an EMBL/GenBank/DDBJ whole genome shotgun (WGS) entry which is preliminary data.</text>
</comment>
<proteinExistence type="predicted"/>
<dbReference type="Proteomes" id="UP000887116">
    <property type="component" value="Unassembled WGS sequence"/>
</dbReference>
<reference evidence="1" key="1">
    <citation type="submission" date="2020-07" db="EMBL/GenBank/DDBJ databases">
        <title>Multicomponent nature underlies the extraordinary mechanical properties of spider dragline silk.</title>
        <authorList>
            <person name="Kono N."/>
            <person name="Nakamura H."/>
            <person name="Mori M."/>
            <person name="Yoshida Y."/>
            <person name="Ohtoshi R."/>
            <person name="Malay A.D."/>
            <person name="Moran D.A.P."/>
            <person name="Tomita M."/>
            <person name="Numata K."/>
            <person name="Arakawa K."/>
        </authorList>
    </citation>
    <scope>NUCLEOTIDE SEQUENCE</scope>
</reference>